<dbReference type="eggNOG" id="COG1361">
    <property type="taxonomic scope" value="Bacteria"/>
</dbReference>
<evidence type="ECO:0000313" key="4">
    <source>
        <dbReference type="EMBL" id="EKF54506.1"/>
    </source>
</evidence>
<feature type="domain" description="DUF11" evidence="2">
    <location>
        <begin position="2204"/>
        <end position="2317"/>
    </location>
</feature>
<reference evidence="4 5" key="1">
    <citation type="journal article" date="2012" name="J. Bacteriol.">
        <title>Genome Sequence of Galbibacter marinum Type Strain ck-I2-15.</title>
        <authorList>
            <person name="Lai Q."/>
            <person name="Li C."/>
            <person name="Shao Z."/>
        </authorList>
    </citation>
    <scope>NUCLEOTIDE SEQUENCE [LARGE SCALE GENOMIC DNA]</scope>
    <source>
        <strain evidence="5">ck-I2-15</strain>
    </source>
</reference>
<dbReference type="Pfam" id="PF19077">
    <property type="entry name" value="Big_13"/>
    <property type="match status" value="11"/>
</dbReference>
<evidence type="ECO:0000259" key="3">
    <source>
        <dbReference type="Pfam" id="PF19077"/>
    </source>
</evidence>
<organism evidence="4 5">
    <name type="scientific">Galbibacter marinus</name>
    <dbReference type="NCBI Taxonomy" id="555500"/>
    <lineage>
        <taxon>Bacteria</taxon>
        <taxon>Pseudomonadati</taxon>
        <taxon>Bacteroidota</taxon>
        <taxon>Flavobacteriia</taxon>
        <taxon>Flavobacteriales</taxon>
        <taxon>Flavobacteriaceae</taxon>
        <taxon>Galbibacter</taxon>
    </lineage>
</organism>
<feature type="region of interest" description="Disordered" evidence="1">
    <location>
        <begin position="2089"/>
        <end position="2131"/>
    </location>
</feature>
<dbReference type="NCBIfam" id="NF012196">
    <property type="entry name" value="Ig_like_ice"/>
    <property type="match status" value="1"/>
</dbReference>
<feature type="domain" description="Bacterial Ig-like" evidence="3">
    <location>
        <begin position="2117"/>
        <end position="2197"/>
    </location>
</feature>
<feature type="region of interest" description="Disordered" evidence="1">
    <location>
        <begin position="2002"/>
        <end position="2025"/>
    </location>
</feature>
<feature type="domain" description="Bacterial Ig-like" evidence="3">
    <location>
        <begin position="1639"/>
        <end position="1723"/>
    </location>
</feature>
<sequence length="2414" mass="251772">MKQKLPSTCRAPRTLDFYDPGTNSLTGILPYNSRIHLGFDPKLSITLLLACIFSLVLGLNTLQAQIGNAPPNELSPWTTDTYSDLVVNIVDDVSSTIPVCLGGVNNEERIIDDNLGEPGTITFGAALLGCNATLSVADPVNDYPAGTWAGFRVGTGGLLGLNVGLEITITTYMDGVNPVQSQTFDAGLISASLLSDNIADVGFITTGDFNEIRITYQTLVGVAQLAEIYHASIVSFEEGPALACNTTTSMMRPAYPMSISEDNTDLGSILAINGSSASNNVIDSDPNNFATLDFTLGSGSLSVKDEVTDYDAETFAGFDIESTSLLSVGLLDAITITTYLDGIEQETADGTSGGILALNTSILNSGNERSQIGFITSQPFDEVQITGSAVALGSMNVYGLSLKEFCPADPSVLACNTPVMATEPDFPLLINGVNTGVSGIGVGDVTNINAVIDADDTNFATIDLALGVLGTASLSVQNPLDTYPANTYTGFDLETGGILSLDLLNNVTLTTYLEGVEQESIDGSSEALLAVNSGLLFGDPGRYQIGFVASTPFDEVQISMEQIADVDLGVTNIYGVILQTLCESPITCDITPLSNPGQPVIINSAATGASGVGGVGTSLENVQNVISEDITDFATVSLGVGVGESVSISVLNPIGEFPSGSQAGFLVRDVNDFLEVGLLDQITVSTYLDGTQVDSFSGGGLLLLQALGLINLDLINEPGSEDFSFIGVTTTGDYDEVRLEIGAVVTALNEMEVYGAYVNPRTIEGLDNNPTIAITSIGEDNIINATESEGSVIIEGTTGGDAAEGDAVVVTVNGVNYNTTVQSGGTFTVDVPGSGLEADASLTVTAVITHVGGDCTSTAETSLAYTLDLDAPTVPTVEELITNDTTPELTGTADSVDELTIEVNGITYSEVGGDVIDNGDDTWTLQIPDGNEIPEGVYDVVATATDAAGNTAVDVTVDELTIDTTDPTTPTVDELVTNDTTPELTGTADSVDELTIEVNGITYSEVGGDVIDNGDDTWTLQIPDGNEIPEGIYDVVATATDAAGNTATDGTVDELTIDTTDPTTPTVDELITNDTTPELTGTADSEDALTVEVNGVTYVESDGYLTDNGDGTWVLQIPVGNEIPEGVYDVVAVATDIAGNTASDTSLDELTIDTTNPTVPTVDEQITTDTTPEITGTADSEDELTIEVNGITYTEGDGNLIDNGDDTWLLQIPDGNELPDGIYDVVATATDIAGNASSDDTIDELRIDTTAPTVPTVNEHITNSNTPLLTGTADSIDELTVAVNGVTYTEGDGSLTDNADDTWSLQIPDGNEIPDGVYDVVATATDLAGNISTDTTVDELTIDQNAVTTPTVDKLVTNNRTPEITGTADSENDLTVAVDGVTYTEGDGNLIDNGDDTWTLQVPSGNEIADGVYDVVATATDGSGNTSSDTTTDELTIDTVGPTIPTVNPVVTNDTTPEITGTADSIDALTVAVNGVTYTEGDGSLFDHGDDTWFLRVPIGNEIPDGIYDVVATATDMAGNNSIDATVDELTIDTVAPTPPTVEAQVTNNQTPEITGTASSIDELSVAVHGVVYAEGDGNLTDNGNDTWTLQIPAGNPIPEGIYNVVATATDAVGNTSNDTTTDELTIDLTAPTVPTVNQHTTSNHTPLLSGTADSVDDLTVEVNGVTYTEGDGSLTDNGDGTWALQIPVGNEIPDGVYDVVATATDVAGNTSNDATVNELTIDPAALTTPTVDKVISNSSTPEITGTADSADDLTVEVDQVTYAEGDGNLTDHGDNRWTLQVPDGNEIPDGIYDVVATVTDGGGSSSTDVTTDELTIDTVAPTAPTVDVLVTNSPTPEITGTADSVDELTVGVNGVVYTEGNGELTDNGNNTWTLKVPLGNEIPDGVYDVTATAMDTAGNVSTDDTVDELTVNSASPNTPTVNTIATPDPTPHITGTADSEDDLTVEVNGVVYTEGDGNLTDNGDNTWMLQVPDGNEIPDGVYDVIVTVIDQFGGTANDTTTDELTVNSASPNTPTVNPIATPDPTPQITGTADSEDDLTVEVNGVVYTEGDGNLTDNGNNTWTLQVPDGNEIPVGTYDVVVTVTNDTGNTSTDTTTDELTIDSSAPTTPTVDPIATPDPTPQITGTADSEDDLTVEVDGVVYTEGDGNLVDNGDGTWTLQVPDGNEIPIGTYDVIVKVTDDSGNTSTDATTDELTIETPPVSDISITKVADQLNPLVGDLIKFTVTVSNGGATEFSELLIDEVITSGFTYQRHTASIGNYQPTVGQWKLEELAANQTATLEIWVEVNPTGNHTNIASIRSSVPQDDTSNNSDEVTIELNCLQVFNEFTPNFDGYNDYFRIECIEQYPNSVLKIFNRYGNKVYEVVGYQNDWTGIANVNGAVNRGKELPAGVYYYSLVVREIGVDKSGWLYIAK</sequence>
<feature type="domain" description="Bacterial Ig-like" evidence="3">
    <location>
        <begin position="1069"/>
        <end position="1154"/>
    </location>
</feature>
<dbReference type="Pfam" id="PF01345">
    <property type="entry name" value="DUF11"/>
    <property type="match status" value="1"/>
</dbReference>
<dbReference type="Pfam" id="PF13585">
    <property type="entry name" value="CHU_C"/>
    <property type="match status" value="1"/>
</dbReference>
<dbReference type="InterPro" id="IPR026341">
    <property type="entry name" value="T9SS_type_B"/>
</dbReference>
<protein>
    <submittedName>
        <fullName evidence="4">Repeat domain-containing protein</fullName>
    </submittedName>
</protein>
<feature type="domain" description="Bacterial Ig-like" evidence="3">
    <location>
        <begin position="975"/>
        <end position="1059"/>
    </location>
</feature>
<accession>K2Q0T5</accession>
<dbReference type="Proteomes" id="UP000007364">
    <property type="component" value="Unassembled WGS sequence"/>
</dbReference>
<proteinExistence type="predicted"/>
<feature type="domain" description="Bacterial Ig-like" evidence="3">
    <location>
        <begin position="1356"/>
        <end position="1439"/>
    </location>
</feature>
<keyword evidence="5" id="KW-1185">Reference proteome</keyword>
<dbReference type="STRING" id="555500.I215_12248"/>
<dbReference type="InterPro" id="IPR013783">
    <property type="entry name" value="Ig-like_fold"/>
</dbReference>
<evidence type="ECO:0000256" key="1">
    <source>
        <dbReference type="SAM" id="MobiDB-lite"/>
    </source>
</evidence>
<dbReference type="EMBL" id="AMSG01000020">
    <property type="protein sequence ID" value="EKF54506.1"/>
    <property type="molecule type" value="Genomic_DNA"/>
</dbReference>
<feature type="compositionally biased region" description="Polar residues" evidence="1">
    <location>
        <begin position="2102"/>
        <end position="2111"/>
    </location>
</feature>
<evidence type="ECO:0000313" key="5">
    <source>
        <dbReference type="Proteomes" id="UP000007364"/>
    </source>
</evidence>
<feature type="domain" description="Bacterial Ig-like" evidence="3">
    <location>
        <begin position="1258"/>
        <end position="1343"/>
    </location>
</feature>
<feature type="domain" description="Bacterial Ig-like" evidence="3">
    <location>
        <begin position="1451"/>
        <end position="1534"/>
    </location>
</feature>
<dbReference type="InterPro" id="IPR001434">
    <property type="entry name" value="OmcB-like_DUF11"/>
</dbReference>
<dbReference type="InterPro" id="IPR044016">
    <property type="entry name" value="Big_13"/>
</dbReference>
<feature type="compositionally biased region" description="Polar residues" evidence="1">
    <location>
        <begin position="2002"/>
        <end position="2019"/>
    </location>
</feature>
<name>K2Q0T5_9FLAO</name>
<dbReference type="InterPro" id="IPR049826">
    <property type="entry name" value="Ig-like_ice"/>
</dbReference>
<feature type="domain" description="Bacterial Ig-like" evidence="3">
    <location>
        <begin position="879"/>
        <end position="964"/>
    </location>
</feature>
<comment type="caution">
    <text evidence="4">The sequence shown here is derived from an EMBL/GenBank/DDBJ whole genome shotgun (WGS) entry which is preliminary data.</text>
</comment>
<feature type="domain" description="Bacterial Ig-like" evidence="3">
    <location>
        <begin position="1545"/>
        <end position="1628"/>
    </location>
</feature>
<dbReference type="PATRIC" id="fig|555500.3.peg.2519"/>
<evidence type="ECO:0000259" key="2">
    <source>
        <dbReference type="Pfam" id="PF01345"/>
    </source>
</evidence>
<feature type="domain" description="Bacterial Ig-like" evidence="3">
    <location>
        <begin position="1164"/>
        <end position="1249"/>
    </location>
</feature>
<dbReference type="Gene3D" id="2.60.40.10">
    <property type="entry name" value="Immunoglobulins"/>
    <property type="match status" value="15"/>
</dbReference>
<dbReference type="NCBIfam" id="NF033510">
    <property type="entry name" value="Ca_tandemer"/>
    <property type="match status" value="8"/>
</dbReference>
<dbReference type="NCBIfam" id="TIGR04131">
    <property type="entry name" value="Bac_Flav_CTERM"/>
    <property type="match status" value="1"/>
</dbReference>
<gene>
    <name evidence="4" type="ORF">I215_12248</name>
</gene>
<dbReference type="eggNOG" id="COG2911">
    <property type="taxonomic scope" value="Bacteria"/>
</dbReference>
<feature type="domain" description="Bacterial Ig-like" evidence="3">
    <location>
        <begin position="1831"/>
        <end position="1906"/>
    </location>
</feature>